<reference evidence="1 2" key="1">
    <citation type="submission" date="2021-05" db="EMBL/GenBank/DDBJ databases">
        <title>Shewanella sp. JM162201.</title>
        <authorList>
            <person name="Xu S."/>
            <person name="Li A."/>
        </authorList>
    </citation>
    <scope>NUCLEOTIDE SEQUENCE [LARGE SCALE GENOMIC DNA]</scope>
    <source>
        <strain evidence="1 2">JM162201</strain>
    </source>
</reference>
<organism evidence="1 2">
    <name type="scientific">Shewanella jiangmenensis</name>
    <dbReference type="NCBI Taxonomy" id="2837387"/>
    <lineage>
        <taxon>Bacteria</taxon>
        <taxon>Pseudomonadati</taxon>
        <taxon>Pseudomonadota</taxon>
        <taxon>Gammaproteobacteria</taxon>
        <taxon>Alteromonadales</taxon>
        <taxon>Shewanellaceae</taxon>
        <taxon>Shewanella</taxon>
    </lineage>
</organism>
<dbReference type="RefSeq" id="WP_214505602.1">
    <property type="nucleotide sequence ID" value="NZ_JAHEPS010000001.1"/>
</dbReference>
<evidence type="ECO:0000313" key="2">
    <source>
        <dbReference type="Proteomes" id="UP001195903"/>
    </source>
</evidence>
<sequence>MSVADTQFVRIYKRKSKSPWDDHNTMLLLADVVDSDEDSIELGFSRYIYLHRNILGQILGISTSKSIQAEHPEFEGQYLSGTDMYAILLCYLDEIVRFCDLYRDEFRQAFGLTPEAFFQAAEDLWIRELTED</sequence>
<dbReference type="Proteomes" id="UP001195903">
    <property type="component" value="Unassembled WGS sequence"/>
</dbReference>
<gene>
    <name evidence="1" type="ORF">KJI95_02615</name>
</gene>
<keyword evidence="2" id="KW-1185">Reference proteome</keyword>
<proteinExistence type="predicted"/>
<accession>A0ABS5V1D6</accession>
<name>A0ABS5V1D6_9GAMM</name>
<dbReference type="EMBL" id="JAHEPS010000001">
    <property type="protein sequence ID" value="MBT1443416.1"/>
    <property type="molecule type" value="Genomic_DNA"/>
</dbReference>
<evidence type="ECO:0000313" key="1">
    <source>
        <dbReference type="EMBL" id="MBT1443416.1"/>
    </source>
</evidence>
<comment type="caution">
    <text evidence="1">The sequence shown here is derived from an EMBL/GenBank/DDBJ whole genome shotgun (WGS) entry which is preliminary data.</text>
</comment>
<protein>
    <submittedName>
        <fullName evidence="1">Uncharacterized protein</fullName>
    </submittedName>
</protein>